<feature type="chain" id="PRO_5004423982" evidence="1">
    <location>
        <begin position="23"/>
        <end position="228"/>
    </location>
</feature>
<proteinExistence type="predicted"/>
<dbReference type="RefSeq" id="WP_021720422.1">
    <property type="nucleotide sequence ID" value="NZ_FR892799.1"/>
</dbReference>
<evidence type="ECO:0000313" key="2">
    <source>
        <dbReference type="EMBL" id="CDD12984.1"/>
    </source>
</evidence>
<dbReference type="EMBL" id="CBGL010000141">
    <property type="protein sequence ID" value="CDD12984.1"/>
    <property type="molecule type" value="Genomic_DNA"/>
</dbReference>
<sequence length="228" mass="26097">MKKVVAFLMLVACLALVNDVQAMRLKGDGVSDTYKYIRYVQDEPYSNLYENNLKISTENLYPCAIPEWRLKCDLENSGWYYYKKRMGGTPCVFGVKGIALNLENLGEDVIVIKWNESLIQLGDYNGLPFFVGMRYSDAGKPDKLVNTILPPFSKLKLPVFLANVEWRNGDTFNSSGWKDGYAPVKEDKSLQGLLCMKIEVNGESKYYTFRTPHIEYPDQLAVHYRADK</sequence>
<dbReference type="HOGENOM" id="CLU_1213893_0_0_9"/>
<comment type="caution">
    <text evidence="2">The sequence shown here is derived from an EMBL/GenBank/DDBJ whole genome shotgun (WGS) entry which is preliminary data.</text>
</comment>
<accession>R6X1G7</accession>
<dbReference type="Proteomes" id="UP000014937">
    <property type="component" value="Unassembled WGS sequence"/>
</dbReference>
<feature type="signal peptide" evidence="1">
    <location>
        <begin position="1"/>
        <end position="22"/>
    </location>
</feature>
<reference evidence="2" key="1">
    <citation type="submission" date="2012-11" db="EMBL/GenBank/DDBJ databases">
        <title>Dependencies among metagenomic species, viruses, plasmids and units of genetic variation.</title>
        <authorList>
            <person name="Nielsen H.B."/>
            <person name="Almeida M."/>
            <person name="Juncker A.S."/>
            <person name="Rasmussen S."/>
            <person name="Li J."/>
            <person name="Sunagawa S."/>
            <person name="Plichta D."/>
            <person name="Gautier L."/>
            <person name="Le Chatelier E."/>
            <person name="Peletier E."/>
            <person name="Bonde I."/>
            <person name="Nielsen T."/>
            <person name="Manichanh C."/>
            <person name="Arumugam M."/>
            <person name="Batto J."/>
            <person name="Santos M.B.Q.D."/>
            <person name="Blom N."/>
            <person name="Borruel N."/>
            <person name="Burgdorf K.S."/>
            <person name="Boumezbeur F."/>
            <person name="Casellas F."/>
            <person name="Dore J."/>
            <person name="Guarner F."/>
            <person name="Hansen T."/>
            <person name="Hildebrand F."/>
            <person name="Kaas R.S."/>
            <person name="Kennedy S."/>
            <person name="Kristiansen K."/>
            <person name="Kultima J.R."/>
            <person name="Leonard P."/>
            <person name="Levenez F."/>
            <person name="Lund O."/>
            <person name="Moumen B."/>
            <person name="Le Paslier D."/>
            <person name="Pons N."/>
            <person name="Pedersen O."/>
            <person name="Prifti E."/>
            <person name="Qin J."/>
            <person name="Raes J."/>
            <person name="Tap J."/>
            <person name="Tims S."/>
            <person name="Ussery D.W."/>
            <person name="Yamada T."/>
            <person name="MetaHit consortium"/>
            <person name="Renault P."/>
            <person name="Sicheritz-Ponten T."/>
            <person name="Bork P."/>
            <person name="Wang J."/>
            <person name="Brunak S."/>
            <person name="Ehrlich S.D."/>
        </authorList>
    </citation>
    <scope>NUCLEOTIDE SEQUENCE [LARGE SCALE GENOMIC DNA]</scope>
</reference>
<dbReference type="AlphaFoldDB" id="R6X1G7"/>
<evidence type="ECO:0000256" key="1">
    <source>
        <dbReference type="SAM" id="SignalP"/>
    </source>
</evidence>
<organism evidence="2">
    <name type="scientific">Phascolarctobacterium succinatutens CAG:287</name>
    <dbReference type="NCBI Taxonomy" id="1263101"/>
    <lineage>
        <taxon>Bacteria</taxon>
        <taxon>Bacillati</taxon>
        <taxon>Bacillota</taxon>
        <taxon>Negativicutes</taxon>
        <taxon>Acidaminococcales</taxon>
        <taxon>Acidaminococcaceae</taxon>
        <taxon>Phascolarctobacterium</taxon>
    </lineage>
</organism>
<name>R6X1G7_9FIRM</name>
<keyword evidence="1" id="KW-0732">Signal</keyword>
<protein>
    <submittedName>
        <fullName evidence="2">Uncharacterized protein</fullName>
    </submittedName>
</protein>
<gene>
    <name evidence="2" type="ORF">BN587_01370</name>
</gene>